<dbReference type="PANTHER" id="PTHR30469:SF20">
    <property type="entry name" value="EFFLUX RND TRANSPORTER PERIPLASMIC ADAPTOR SUBUNIT"/>
    <property type="match status" value="1"/>
</dbReference>
<dbReference type="EMBL" id="CYXP01000001">
    <property type="protein sequence ID" value="CUM81046.1"/>
    <property type="molecule type" value="Genomic_DNA"/>
</dbReference>
<evidence type="ECO:0000313" key="12">
    <source>
        <dbReference type="Proteomes" id="UP000095455"/>
    </source>
</evidence>
<dbReference type="Gene3D" id="2.40.30.170">
    <property type="match status" value="1"/>
</dbReference>
<dbReference type="SUPFAM" id="SSF111369">
    <property type="entry name" value="HlyD-like secretion proteins"/>
    <property type="match status" value="1"/>
</dbReference>
<dbReference type="Gene3D" id="1.10.287.470">
    <property type="entry name" value="Helix hairpin bin"/>
    <property type="match status" value="1"/>
</dbReference>
<dbReference type="Pfam" id="PF25917">
    <property type="entry name" value="BSH_RND"/>
    <property type="match status" value="1"/>
</dbReference>
<feature type="signal peptide" evidence="4">
    <location>
        <begin position="1"/>
        <end position="16"/>
    </location>
</feature>
<evidence type="ECO:0000313" key="8">
    <source>
        <dbReference type="EMBL" id="CUM81046.1"/>
    </source>
</evidence>
<evidence type="ECO:0000313" key="10">
    <source>
        <dbReference type="EMBL" id="CUP67260.1"/>
    </source>
</evidence>
<keyword evidence="4" id="KW-0732">Signal</keyword>
<dbReference type="PANTHER" id="PTHR30469">
    <property type="entry name" value="MULTIDRUG RESISTANCE PROTEIN MDTA"/>
    <property type="match status" value="1"/>
</dbReference>
<dbReference type="AlphaFoldDB" id="A0A173RTG9"/>
<dbReference type="Gene3D" id="2.40.420.20">
    <property type="match status" value="1"/>
</dbReference>
<sequence length="353" mass="39028">MQVIMKGKLIPVFVLAALVSCSQPPVKEQGPRPVKLADVTSLNMVEKSFSGVVSPDQFSDLAFKMSGPLISLNVDEGQKVRTGQIVAEIDPLDFKWEYEAKKASFQTAEAQLQRAKKLLSKQAISKQEYESTEASYSNAKAAFEYAQNTLNQTKLRAPFDGFIQKKYVENYQKVQAGQGIVCLINPNKLQVVFTMPESNINYFSSPYSVYVEFDNYKGVRFKAKVKEYVEASPDGSGVPVYLYIDDPNFNLEKYKVAVGFSCRVILNVDSESFTQGAVLVPLAAVVADDANSDKYVFVYNGQSQKVERRKITESMLIGKDGVIVTDGLRPGEQVVSAGATRLVDGQQVKVLTD</sequence>
<evidence type="ECO:0000313" key="11">
    <source>
        <dbReference type="Proteomes" id="UP000095332"/>
    </source>
</evidence>
<evidence type="ECO:0000256" key="3">
    <source>
        <dbReference type="ARBA" id="ARBA00022448"/>
    </source>
</evidence>
<evidence type="ECO:0000256" key="1">
    <source>
        <dbReference type="ARBA" id="ARBA00004196"/>
    </source>
</evidence>
<reference evidence="11 12" key="1">
    <citation type="submission" date="2015-09" db="EMBL/GenBank/DDBJ databases">
        <authorList>
            <consortium name="Pathogen Informatics"/>
        </authorList>
    </citation>
    <scope>NUCLEOTIDE SEQUENCE [LARGE SCALE GENOMIC DNA]</scope>
    <source>
        <strain evidence="9 12">2789STDY5608822</strain>
        <strain evidence="8 13">2789STDY5608872</strain>
        <strain evidence="10 11">2789STDY5834948</strain>
    </source>
</reference>
<feature type="domain" description="Multidrug resistance protein MdtA-like alpha-helical hairpin" evidence="5">
    <location>
        <begin position="101"/>
        <end position="155"/>
    </location>
</feature>
<dbReference type="InterPro" id="IPR058625">
    <property type="entry name" value="MdtA-like_BSH"/>
</dbReference>
<dbReference type="InterPro" id="IPR058624">
    <property type="entry name" value="MdtA-like_HH"/>
</dbReference>
<dbReference type="Pfam" id="PF25967">
    <property type="entry name" value="RND-MFP_C"/>
    <property type="match status" value="1"/>
</dbReference>
<dbReference type="Gene3D" id="2.40.50.100">
    <property type="match status" value="1"/>
</dbReference>
<dbReference type="InterPro" id="IPR006143">
    <property type="entry name" value="RND_pump_MFP"/>
</dbReference>
<evidence type="ECO:0000259" key="5">
    <source>
        <dbReference type="Pfam" id="PF25876"/>
    </source>
</evidence>
<feature type="chain" id="PRO_5014250237" evidence="4">
    <location>
        <begin position="17"/>
        <end position="353"/>
    </location>
</feature>
<dbReference type="Proteomes" id="UP000095332">
    <property type="component" value="Unassembled WGS sequence"/>
</dbReference>
<dbReference type="InterPro" id="IPR058627">
    <property type="entry name" value="MdtA-like_C"/>
</dbReference>
<proteinExistence type="inferred from homology"/>
<feature type="domain" description="Multidrug resistance protein MdtA-like C-terminal permuted SH3" evidence="7">
    <location>
        <begin position="277"/>
        <end position="339"/>
    </location>
</feature>
<feature type="domain" description="Multidrug resistance protein MdtA-like barrel-sandwich hybrid" evidence="6">
    <location>
        <begin position="64"/>
        <end position="179"/>
    </location>
</feature>
<evidence type="ECO:0000256" key="2">
    <source>
        <dbReference type="ARBA" id="ARBA00009477"/>
    </source>
</evidence>
<comment type="subcellular location">
    <subcellularLocation>
        <location evidence="1">Cell envelope</location>
    </subcellularLocation>
</comment>
<dbReference type="EMBL" id="CZBM01000001">
    <property type="protein sequence ID" value="CUP67260.1"/>
    <property type="molecule type" value="Genomic_DNA"/>
</dbReference>
<gene>
    <name evidence="8" type="primary">mexA</name>
    <name evidence="9" type="synonym">mexA_2</name>
    <name evidence="9" type="ORF">ERS852380_02901</name>
    <name evidence="8" type="ORF">ERS852429_00680</name>
    <name evidence="10" type="ORF">ERS852560_00545</name>
</gene>
<organism evidence="8 13">
    <name type="scientific">Parabacteroides distasonis</name>
    <dbReference type="NCBI Taxonomy" id="823"/>
    <lineage>
        <taxon>Bacteria</taxon>
        <taxon>Pseudomonadati</taxon>
        <taxon>Bacteroidota</taxon>
        <taxon>Bacteroidia</taxon>
        <taxon>Bacteroidales</taxon>
        <taxon>Tannerellaceae</taxon>
        <taxon>Parabacteroides</taxon>
    </lineage>
</organism>
<evidence type="ECO:0000259" key="7">
    <source>
        <dbReference type="Pfam" id="PF25967"/>
    </source>
</evidence>
<name>A0A173RTG9_PARDI</name>
<evidence type="ECO:0000313" key="13">
    <source>
        <dbReference type="Proteomes" id="UP000095591"/>
    </source>
</evidence>
<dbReference type="GO" id="GO:1990281">
    <property type="term" value="C:efflux pump complex"/>
    <property type="evidence" value="ECO:0007669"/>
    <property type="project" value="TreeGrafter"/>
</dbReference>
<dbReference type="Proteomes" id="UP000095591">
    <property type="component" value="Unassembled WGS sequence"/>
</dbReference>
<keyword evidence="3" id="KW-0813">Transport</keyword>
<evidence type="ECO:0000256" key="4">
    <source>
        <dbReference type="SAM" id="SignalP"/>
    </source>
</evidence>
<evidence type="ECO:0000313" key="9">
    <source>
        <dbReference type="EMBL" id="CUO70109.1"/>
    </source>
</evidence>
<dbReference type="Pfam" id="PF25876">
    <property type="entry name" value="HH_MFP_RND"/>
    <property type="match status" value="1"/>
</dbReference>
<dbReference type="Proteomes" id="UP000095455">
    <property type="component" value="Unassembled WGS sequence"/>
</dbReference>
<evidence type="ECO:0000259" key="6">
    <source>
        <dbReference type="Pfam" id="PF25917"/>
    </source>
</evidence>
<accession>A0A173RTG9</accession>
<comment type="similarity">
    <text evidence="2">Belongs to the membrane fusion protein (MFP) (TC 8.A.1) family.</text>
</comment>
<dbReference type="PROSITE" id="PS51257">
    <property type="entry name" value="PROKAR_LIPOPROTEIN"/>
    <property type="match status" value="1"/>
</dbReference>
<protein>
    <submittedName>
        <fullName evidence="8">Multidrug resistance protein mexA</fullName>
    </submittedName>
</protein>
<dbReference type="GO" id="GO:0015562">
    <property type="term" value="F:efflux transmembrane transporter activity"/>
    <property type="evidence" value="ECO:0007669"/>
    <property type="project" value="TreeGrafter"/>
</dbReference>
<dbReference type="NCBIfam" id="TIGR01730">
    <property type="entry name" value="RND_mfp"/>
    <property type="match status" value="1"/>
</dbReference>
<dbReference type="EMBL" id="CYYK01000010">
    <property type="protein sequence ID" value="CUO70109.1"/>
    <property type="molecule type" value="Genomic_DNA"/>
</dbReference>